<dbReference type="CDD" id="cd02860">
    <property type="entry name" value="E_set_Pullulanase"/>
    <property type="match status" value="1"/>
</dbReference>
<dbReference type="InterPro" id="IPR017853">
    <property type="entry name" value="GH"/>
</dbReference>
<dbReference type="Pfam" id="PF02922">
    <property type="entry name" value="CBM_48"/>
    <property type="match status" value="1"/>
</dbReference>
<dbReference type="InterPro" id="IPR011839">
    <property type="entry name" value="Pullul_strch"/>
</dbReference>
<dbReference type="SUPFAM" id="SSF51011">
    <property type="entry name" value="Glycosyl hydrolase domain"/>
    <property type="match status" value="1"/>
</dbReference>
<dbReference type="Gene3D" id="3.20.20.80">
    <property type="entry name" value="Glycosidases"/>
    <property type="match status" value="1"/>
</dbReference>
<dbReference type="InterPro" id="IPR013780">
    <property type="entry name" value="Glyco_hydro_b"/>
</dbReference>
<dbReference type="InterPro" id="IPR013784">
    <property type="entry name" value="Carb-bd-like_fold"/>
</dbReference>
<sequence length="1004" mass="109570">MHGDTKDWGLHVWGDTLQETEWSAPLLGTNDGDICAWEFEMVPDTRKTNFSRWVGLLVHSGEEKDAGGDMVEISDGAEEVWLLAGHKTTFYSRPDPAALPRGDLHAAAAHWVERNVIVWRVAPHGADGRPRSFRLTWSTDGRLYLTSEGVACHNPHRLRHHLPLQMAMHASKPAAVPTAVLKRFPHLAGCTPLLIPDNILRQVDLAHTLLRAQLAVSVHEADGTPVNATGVQLQGVLDQLFYYSGPLGAEVGANSVALRVWAPTAQQVTLLLWDTPAGGAAEEIAMTEERGVWSAEGPRAWEWRYYKFRVRVFSPTSALIETFEATDPYSRSLAADGARSQIVDLAAPELAPEGWADHVGPARLASPTDASIYELHVRDFSASDASVPAHLRGKFMAFAEQGTAGCRHLEQLAAAGLTHVHLLPSYDFGSVPERPGDQLQPEGDLASFAPDSEEQQAAVMAVADRDAFNWGYDPVHWGVPEGSYASDPDGPARVREFRGMVQALHGRGLRVVLDVVYNHTFHSACDGVHSPYAVLDKLVPGYYHRRTEEGDVCNSTCCNNTATEHAMAGRLVVDDLVHWARAYKVDGFRFDIMGHLLVSTMKTAQAALAAMTPAHDRIDGGSLYLYGEAWDFGEVACNQRGRNASQLNIGGTHLGSFNDRFRDALMGGSPFASPRYQGFATGLATAPNAFTQADMTPEQQRTLLAEYTDLLRLSLAGNLRDYELLDVRGQAMPGRRVLYNGVPAAYAVFPEESVQYAACHDNETLFDQVMLKAAEGTGVEERARMATLALACVCLAQGVAFFHAGDDILRSKSLDRDSYNSGDWFNRLDWSLQSNGFGAGLPPASKNQGSWGLHRPLLANPALRPPPELIALAKARFLELLRLRYSSPLLRLPRAEHIQRQLRFLNTGPRQVPGLVVMELLSADAAGHSSSGGVEDPLYRRLLCMINARHVATTADWPPGAQTLALHPLQAASADEATRGAHVNAALRTVEVPALTAAVFVEPR</sequence>
<keyword evidence="3" id="KW-0378">Hydrolase</keyword>
<dbReference type="EMBL" id="JALJOU010000041">
    <property type="protein sequence ID" value="KAK9832555.1"/>
    <property type="molecule type" value="Genomic_DNA"/>
</dbReference>
<accession>A0AAW1RFW1</accession>
<dbReference type="GO" id="GO:0005975">
    <property type="term" value="P:carbohydrate metabolic process"/>
    <property type="evidence" value="ECO:0007669"/>
    <property type="project" value="InterPro"/>
</dbReference>
<keyword evidence="4" id="KW-0326">Glycosidase</keyword>
<dbReference type="PANTHER" id="PTHR43002">
    <property type="entry name" value="GLYCOGEN DEBRANCHING ENZYME"/>
    <property type="match status" value="1"/>
</dbReference>
<evidence type="ECO:0000313" key="10">
    <source>
        <dbReference type="Proteomes" id="UP001445335"/>
    </source>
</evidence>
<dbReference type="Gene3D" id="2.60.40.10">
    <property type="entry name" value="Immunoglobulins"/>
    <property type="match status" value="1"/>
</dbReference>
<dbReference type="InterPro" id="IPR013783">
    <property type="entry name" value="Ig-like_fold"/>
</dbReference>
<feature type="domain" description="Alpha-1,6-glucosidases pullulanase-type C-terminal" evidence="7">
    <location>
        <begin position="833"/>
        <end position="1002"/>
    </location>
</feature>
<dbReference type="CDD" id="cd10315">
    <property type="entry name" value="CBM41_pullulanase"/>
    <property type="match status" value="1"/>
</dbReference>
<dbReference type="Pfam" id="PF17967">
    <property type="entry name" value="Pullulanase_N2"/>
    <property type="match status" value="1"/>
</dbReference>
<dbReference type="SUPFAM" id="SSF51445">
    <property type="entry name" value="(Trans)glycosidases"/>
    <property type="match status" value="1"/>
</dbReference>
<dbReference type="NCBIfam" id="TIGR02103">
    <property type="entry name" value="pullul_strch"/>
    <property type="match status" value="1"/>
</dbReference>
<dbReference type="SUPFAM" id="SSF81296">
    <property type="entry name" value="E set domains"/>
    <property type="match status" value="2"/>
</dbReference>
<evidence type="ECO:0000256" key="4">
    <source>
        <dbReference type="ARBA" id="ARBA00023295"/>
    </source>
</evidence>
<dbReference type="Gene3D" id="2.60.40.1180">
    <property type="entry name" value="Golgi alpha-mannosidase II"/>
    <property type="match status" value="1"/>
</dbReference>
<dbReference type="GO" id="GO:0051060">
    <property type="term" value="F:pullulanase activity"/>
    <property type="evidence" value="ECO:0007669"/>
    <property type="project" value="InterPro"/>
</dbReference>
<dbReference type="InterPro" id="IPR014756">
    <property type="entry name" value="Ig_E-set"/>
</dbReference>
<dbReference type="Proteomes" id="UP001445335">
    <property type="component" value="Unassembled WGS sequence"/>
</dbReference>
<feature type="domain" description="Pullulanase carbohydrate-binding module 41" evidence="6">
    <location>
        <begin position="3"/>
        <end position="91"/>
    </location>
</feature>
<reference evidence="9 10" key="1">
    <citation type="journal article" date="2024" name="Nat. Commun.">
        <title>Phylogenomics reveals the evolutionary origins of lichenization in chlorophyte algae.</title>
        <authorList>
            <person name="Puginier C."/>
            <person name="Libourel C."/>
            <person name="Otte J."/>
            <person name="Skaloud P."/>
            <person name="Haon M."/>
            <person name="Grisel S."/>
            <person name="Petersen M."/>
            <person name="Berrin J.G."/>
            <person name="Delaux P.M."/>
            <person name="Dal Grande F."/>
            <person name="Keller J."/>
        </authorList>
    </citation>
    <scope>NUCLEOTIDE SEQUENCE [LARGE SCALE GENOMIC DNA]</scope>
    <source>
        <strain evidence="9 10">SAG 245.80</strain>
    </source>
</reference>
<keyword evidence="2" id="KW-0732">Signal</keyword>
<dbReference type="Gene3D" id="2.60.40.1130">
    <property type="entry name" value="Rab geranylgeranyltransferase alpha-subunit, insert domain"/>
    <property type="match status" value="1"/>
</dbReference>
<dbReference type="Pfam" id="PF11852">
    <property type="entry name" value="Pullul_strch_C"/>
    <property type="match status" value="1"/>
</dbReference>
<evidence type="ECO:0000259" key="7">
    <source>
        <dbReference type="Pfam" id="PF11852"/>
    </source>
</evidence>
<comment type="caution">
    <text evidence="9">The sequence shown here is derived from an EMBL/GenBank/DDBJ whole genome shotgun (WGS) entry which is preliminary data.</text>
</comment>
<feature type="domain" description="Pullulanase N2" evidence="8">
    <location>
        <begin position="107"/>
        <end position="239"/>
    </location>
</feature>
<evidence type="ECO:0000259" key="6">
    <source>
        <dbReference type="Pfam" id="PF03714"/>
    </source>
</evidence>
<evidence type="ECO:0008006" key="11">
    <source>
        <dbReference type="Google" id="ProtNLM"/>
    </source>
</evidence>
<dbReference type="InterPro" id="IPR004193">
    <property type="entry name" value="Glyco_hydro_13_N"/>
</dbReference>
<gene>
    <name evidence="9" type="ORF">WJX81_008597</name>
</gene>
<dbReference type="SUPFAM" id="SSF49452">
    <property type="entry name" value="Starch-binding domain-like"/>
    <property type="match status" value="1"/>
</dbReference>
<evidence type="ECO:0000256" key="2">
    <source>
        <dbReference type="ARBA" id="ARBA00022729"/>
    </source>
</evidence>
<dbReference type="GO" id="GO:0030246">
    <property type="term" value="F:carbohydrate binding"/>
    <property type="evidence" value="ECO:0007669"/>
    <property type="project" value="InterPro"/>
</dbReference>
<dbReference type="Gene3D" id="2.60.40.1110">
    <property type="match status" value="1"/>
</dbReference>
<evidence type="ECO:0000256" key="1">
    <source>
        <dbReference type="ARBA" id="ARBA00008061"/>
    </source>
</evidence>
<name>A0AAW1RFW1_9CHLO</name>
<dbReference type="Pfam" id="PF03714">
    <property type="entry name" value="PUD"/>
    <property type="match status" value="1"/>
</dbReference>
<feature type="domain" description="Glycoside hydrolase family 13 N-terminal" evidence="5">
    <location>
        <begin position="246"/>
        <end position="330"/>
    </location>
</feature>
<dbReference type="InterPro" id="IPR005323">
    <property type="entry name" value="CBM41_pullulanase"/>
</dbReference>
<dbReference type="InterPro" id="IPR040671">
    <property type="entry name" value="Pullulanase_N2"/>
</dbReference>
<dbReference type="CDD" id="cd11341">
    <property type="entry name" value="AmyAc_Pullulanase_LD-like"/>
    <property type="match status" value="1"/>
</dbReference>
<proteinExistence type="inferred from homology"/>
<evidence type="ECO:0000259" key="8">
    <source>
        <dbReference type="Pfam" id="PF17967"/>
    </source>
</evidence>
<keyword evidence="10" id="KW-1185">Reference proteome</keyword>
<comment type="similarity">
    <text evidence="1">Belongs to the glycosyl hydrolase 13 family.</text>
</comment>
<dbReference type="AlphaFoldDB" id="A0AAW1RFW1"/>
<evidence type="ECO:0000313" key="9">
    <source>
        <dbReference type="EMBL" id="KAK9832555.1"/>
    </source>
</evidence>
<dbReference type="InterPro" id="IPR024561">
    <property type="entry name" value="Pullul_strch_C"/>
</dbReference>
<organism evidence="9 10">
    <name type="scientific">Elliptochloris bilobata</name>
    <dbReference type="NCBI Taxonomy" id="381761"/>
    <lineage>
        <taxon>Eukaryota</taxon>
        <taxon>Viridiplantae</taxon>
        <taxon>Chlorophyta</taxon>
        <taxon>core chlorophytes</taxon>
        <taxon>Trebouxiophyceae</taxon>
        <taxon>Trebouxiophyceae incertae sedis</taxon>
        <taxon>Elliptochloris clade</taxon>
        <taxon>Elliptochloris</taxon>
    </lineage>
</organism>
<evidence type="ECO:0000259" key="5">
    <source>
        <dbReference type="Pfam" id="PF02922"/>
    </source>
</evidence>
<protein>
    <recommendedName>
        <fullName evidence="11">Pullulanase</fullName>
    </recommendedName>
</protein>
<evidence type="ECO:0000256" key="3">
    <source>
        <dbReference type="ARBA" id="ARBA00022801"/>
    </source>
</evidence>